<evidence type="ECO:0000313" key="1">
    <source>
        <dbReference type="EMBL" id="MBC8560716.1"/>
    </source>
</evidence>
<dbReference type="AlphaFoldDB" id="A0A926I894"/>
<keyword evidence="2" id="KW-1185">Reference proteome</keyword>
<dbReference type="RefSeq" id="WP_249295940.1">
    <property type="nucleotide sequence ID" value="NZ_JACRSV010000004.1"/>
</dbReference>
<accession>A0A926I894</accession>
<protein>
    <submittedName>
        <fullName evidence="1">Uncharacterized protein</fullName>
    </submittedName>
</protein>
<dbReference type="EMBL" id="JACRSV010000004">
    <property type="protein sequence ID" value="MBC8560716.1"/>
    <property type="molecule type" value="Genomic_DNA"/>
</dbReference>
<sequence>MLFCPDYQVVSLEISDIYGDMGIVGMGVLRQNIIEGFFISCRVFDRGIEEMLLQKLQTLSNEPLVGVYRPNEKNCRYADFYPSHGVTVHES</sequence>
<dbReference type="Proteomes" id="UP000610760">
    <property type="component" value="Unassembled WGS sequence"/>
</dbReference>
<name>A0A926I894_9FIRM</name>
<gene>
    <name evidence="1" type="ORF">H8710_11640</name>
</gene>
<comment type="caution">
    <text evidence="1">The sequence shown here is derived from an EMBL/GenBank/DDBJ whole genome shotgun (WGS) entry which is preliminary data.</text>
</comment>
<reference evidence="1" key="1">
    <citation type="submission" date="2020-08" db="EMBL/GenBank/DDBJ databases">
        <title>Genome public.</title>
        <authorList>
            <person name="Liu C."/>
            <person name="Sun Q."/>
        </authorList>
    </citation>
    <scope>NUCLEOTIDE SEQUENCE</scope>
    <source>
        <strain evidence="1">NSJ-33</strain>
    </source>
</reference>
<organism evidence="1 2">
    <name type="scientific">Fumia xinanensis</name>
    <dbReference type="NCBI Taxonomy" id="2763659"/>
    <lineage>
        <taxon>Bacteria</taxon>
        <taxon>Bacillati</taxon>
        <taxon>Bacillota</taxon>
        <taxon>Clostridia</taxon>
        <taxon>Eubacteriales</taxon>
        <taxon>Oscillospiraceae</taxon>
        <taxon>Fumia</taxon>
    </lineage>
</organism>
<evidence type="ECO:0000313" key="2">
    <source>
        <dbReference type="Proteomes" id="UP000610760"/>
    </source>
</evidence>
<proteinExistence type="predicted"/>